<feature type="compositionally biased region" description="Polar residues" evidence="1">
    <location>
        <begin position="101"/>
        <end position="110"/>
    </location>
</feature>
<dbReference type="VEuPathDB" id="VectorBase:ASIS003116"/>
<evidence type="ECO:0000313" key="4">
    <source>
        <dbReference type="Proteomes" id="UP000030765"/>
    </source>
</evidence>
<dbReference type="OrthoDB" id="8188129at2759"/>
<dbReference type="EMBL" id="ATLV01015566">
    <property type="status" value="NOT_ANNOTATED_CDS"/>
    <property type="molecule type" value="Genomic_DNA"/>
</dbReference>
<evidence type="ECO:0000313" key="2">
    <source>
        <dbReference type="EMBL" id="KFB40498.1"/>
    </source>
</evidence>
<dbReference type="AlphaFoldDB" id="A0A084VRA4"/>
<dbReference type="EMBL" id="KE525023">
    <property type="protein sequence ID" value="KFB40498.1"/>
    <property type="molecule type" value="Genomic_DNA"/>
</dbReference>
<feature type="compositionally biased region" description="Low complexity" evidence="1">
    <location>
        <begin position="118"/>
        <end position="140"/>
    </location>
</feature>
<accession>A0A084VRA4</accession>
<feature type="compositionally biased region" description="Low complexity" evidence="1">
    <location>
        <begin position="152"/>
        <end position="169"/>
    </location>
</feature>
<evidence type="ECO:0000313" key="3">
    <source>
        <dbReference type="EnsemblMetazoa" id="ASIC008037-PA"/>
    </source>
</evidence>
<dbReference type="VEuPathDB" id="VectorBase:ASIC008037"/>
<feature type="region of interest" description="Disordered" evidence="1">
    <location>
        <begin position="88"/>
        <end position="182"/>
    </location>
</feature>
<keyword evidence="4" id="KW-1185">Reference proteome</keyword>
<gene>
    <name evidence="2" type="ORF">ZHAS_00008037</name>
</gene>
<reference evidence="2 4" key="1">
    <citation type="journal article" date="2014" name="BMC Genomics">
        <title>Genome sequence of Anopheles sinensis provides insight into genetics basis of mosquito competence for malaria parasites.</title>
        <authorList>
            <person name="Zhou D."/>
            <person name="Zhang D."/>
            <person name="Ding G."/>
            <person name="Shi L."/>
            <person name="Hou Q."/>
            <person name="Ye Y."/>
            <person name="Xu Y."/>
            <person name="Zhou H."/>
            <person name="Xiong C."/>
            <person name="Li S."/>
            <person name="Yu J."/>
            <person name="Hong S."/>
            <person name="Yu X."/>
            <person name="Zou P."/>
            <person name="Chen C."/>
            <person name="Chang X."/>
            <person name="Wang W."/>
            <person name="Lv Y."/>
            <person name="Sun Y."/>
            <person name="Ma L."/>
            <person name="Shen B."/>
            <person name="Zhu C."/>
        </authorList>
    </citation>
    <scope>NUCLEOTIDE SEQUENCE [LARGE SCALE GENOMIC DNA]</scope>
</reference>
<dbReference type="EnsemblMetazoa" id="ASIC008037-RA">
    <property type="protein sequence ID" value="ASIC008037-PA"/>
    <property type="gene ID" value="ASIC008037"/>
</dbReference>
<proteinExistence type="predicted"/>
<organism evidence="2">
    <name type="scientific">Anopheles sinensis</name>
    <name type="common">Mosquito</name>
    <dbReference type="NCBI Taxonomy" id="74873"/>
    <lineage>
        <taxon>Eukaryota</taxon>
        <taxon>Metazoa</taxon>
        <taxon>Ecdysozoa</taxon>
        <taxon>Arthropoda</taxon>
        <taxon>Hexapoda</taxon>
        <taxon>Insecta</taxon>
        <taxon>Pterygota</taxon>
        <taxon>Neoptera</taxon>
        <taxon>Endopterygota</taxon>
        <taxon>Diptera</taxon>
        <taxon>Nematocera</taxon>
        <taxon>Culicoidea</taxon>
        <taxon>Culicidae</taxon>
        <taxon>Anophelinae</taxon>
        <taxon>Anopheles</taxon>
    </lineage>
</organism>
<evidence type="ECO:0000256" key="1">
    <source>
        <dbReference type="SAM" id="MobiDB-lite"/>
    </source>
</evidence>
<reference evidence="3" key="2">
    <citation type="submission" date="2020-05" db="UniProtKB">
        <authorList>
            <consortium name="EnsemblMetazoa"/>
        </authorList>
    </citation>
    <scope>IDENTIFICATION</scope>
</reference>
<name>A0A084VRA4_ANOSI</name>
<sequence length="206" mass="21521">MLIINNQRSILLQSGDSLSRGYPSLDLDTVYEEKSDTHCSSQSESPVQSRAPSPELAGLLAPARTNTITGTIASPAYGAFGKDPGRYGAGAGAREAEAVPQHQTQASGSVAQRDKPDASSGVTIGTTTATTATTSASNSSYGVSMDETGRQTGSRRGTSRSSSTKAASGSRKKPPKVQRQREVCDGIRAPLWATLTHAQTISDYDI</sequence>
<protein>
    <submittedName>
        <fullName evidence="2 3">Uncharacterized protein</fullName>
    </submittedName>
</protein>
<dbReference type="Proteomes" id="UP000030765">
    <property type="component" value="Unassembled WGS sequence"/>
</dbReference>